<feature type="disulfide bond" evidence="1">
    <location>
        <begin position="169"/>
        <end position="259"/>
    </location>
</feature>
<dbReference type="PROSITE" id="PS51367">
    <property type="entry name" value="THAUMATIN_2"/>
    <property type="match status" value="1"/>
</dbReference>
<feature type="disulfide bond" evidence="1">
    <location>
        <begin position="217"/>
        <end position="227"/>
    </location>
</feature>
<dbReference type="PIRSF" id="PIRSF002703">
    <property type="entry name" value="Thaumatin"/>
    <property type="match status" value="1"/>
</dbReference>
<organism evidence="3 4">
    <name type="scientific">Trametes cubensis</name>
    <dbReference type="NCBI Taxonomy" id="1111947"/>
    <lineage>
        <taxon>Eukaryota</taxon>
        <taxon>Fungi</taxon>
        <taxon>Dikarya</taxon>
        <taxon>Basidiomycota</taxon>
        <taxon>Agaricomycotina</taxon>
        <taxon>Agaricomycetes</taxon>
        <taxon>Polyporales</taxon>
        <taxon>Polyporaceae</taxon>
        <taxon>Trametes</taxon>
    </lineage>
</organism>
<comment type="caution">
    <text evidence="3">The sequence shown here is derived from an EMBL/GenBank/DDBJ whole genome shotgun (WGS) entry which is preliminary data.</text>
</comment>
<keyword evidence="1" id="KW-1015">Disulfide bond</keyword>
<protein>
    <recommendedName>
        <fullName evidence="5">Thaumatin-like protein</fullName>
    </recommendedName>
</protein>
<dbReference type="SUPFAM" id="SSF49870">
    <property type="entry name" value="Osmotin, thaumatin-like protein"/>
    <property type="match status" value="1"/>
</dbReference>
<dbReference type="InterPro" id="IPR001938">
    <property type="entry name" value="Thaumatin"/>
</dbReference>
<sequence>MKHSVALGFTALSYAVTVASARTFAIVNSCTYTIWPAFFNTPEAGSAIPSQPTGWQQNPGETVNFSVPDGWSGQIWVGIQIRRMLAAVMTALLTHFACQGRRDCDFSTSSGPDSCLGGGCDGGLECTGTGAAPVSVAEFALAANNLDIYDVSLVNGFNIPVKITNNKGCATASCPVDLTPNCPAELAGPFDPSGDAVGCKSACAAGLGDPADSPNCCTGTHNTPATCPPSGVEYYSYFKGNCPNAYAYVYDTSSVSLPCTSDLQADYTITFCP</sequence>
<evidence type="ECO:0000256" key="2">
    <source>
        <dbReference type="SAM" id="SignalP"/>
    </source>
</evidence>
<feature type="disulfide bond" evidence="1">
    <location>
        <begin position="203"/>
        <end position="216"/>
    </location>
</feature>
<keyword evidence="2" id="KW-0732">Signal</keyword>
<accession>A0AAD7TLU4</accession>
<feature type="disulfide bond" evidence="1">
    <location>
        <begin position="182"/>
        <end position="199"/>
    </location>
</feature>
<reference evidence="3" key="1">
    <citation type="submission" date="2022-11" db="EMBL/GenBank/DDBJ databases">
        <title>Genome Sequence of Cubamyces cubensis.</title>
        <authorList>
            <person name="Buettner E."/>
        </authorList>
    </citation>
    <scope>NUCLEOTIDE SEQUENCE</scope>
    <source>
        <strain evidence="3">MPL-01</strain>
    </source>
</reference>
<feature type="signal peptide" evidence="2">
    <location>
        <begin position="1"/>
        <end position="21"/>
    </location>
</feature>
<feature type="chain" id="PRO_5041946919" description="Thaumatin-like protein" evidence="2">
    <location>
        <begin position="22"/>
        <end position="273"/>
    </location>
</feature>
<dbReference type="Gene3D" id="2.60.110.10">
    <property type="entry name" value="Thaumatin"/>
    <property type="match status" value="2"/>
</dbReference>
<dbReference type="EMBL" id="JAPEVG010000427">
    <property type="protein sequence ID" value="KAJ8462962.1"/>
    <property type="molecule type" value="Genomic_DNA"/>
</dbReference>
<feature type="disulfide bond" evidence="1">
    <location>
        <begin position="30"/>
        <end position="272"/>
    </location>
</feature>
<dbReference type="Pfam" id="PF00314">
    <property type="entry name" value="Thaumatin"/>
    <property type="match status" value="2"/>
</dbReference>
<feature type="disulfide bond" evidence="1">
    <location>
        <begin position="174"/>
        <end position="242"/>
    </location>
</feature>
<dbReference type="SMART" id="SM00205">
    <property type="entry name" value="THN"/>
    <property type="match status" value="1"/>
</dbReference>
<name>A0AAD7TLU4_9APHY</name>
<dbReference type="InterPro" id="IPR037176">
    <property type="entry name" value="Osmotin/thaumatin-like_sf"/>
</dbReference>
<evidence type="ECO:0000256" key="1">
    <source>
        <dbReference type="PIRSR" id="PIRSR002703-1"/>
    </source>
</evidence>
<proteinExistence type="predicted"/>
<keyword evidence="4" id="KW-1185">Reference proteome</keyword>
<gene>
    <name evidence="3" type="ORF">ONZ51_g10566</name>
</gene>
<feature type="disulfide bond" evidence="1">
    <location>
        <begin position="120"/>
        <end position="126"/>
    </location>
</feature>
<evidence type="ECO:0000313" key="4">
    <source>
        <dbReference type="Proteomes" id="UP001215151"/>
    </source>
</evidence>
<dbReference type="PANTHER" id="PTHR31048">
    <property type="entry name" value="OS03G0233200 PROTEIN"/>
    <property type="match status" value="1"/>
</dbReference>
<feature type="disulfide bond" evidence="1">
    <location>
        <begin position="104"/>
        <end position="115"/>
    </location>
</feature>
<dbReference type="AlphaFoldDB" id="A0AAD7TLU4"/>
<dbReference type="Proteomes" id="UP001215151">
    <property type="component" value="Unassembled WGS sequence"/>
</dbReference>
<evidence type="ECO:0000313" key="3">
    <source>
        <dbReference type="EMBL" id="KAJ8462962.1"/>
    </source>
</evidence>
<evidence type="ECO:0008006" key="5">
    <source>
        <dbReference type="Google" id="ProtNLM"/>
    </source>
</evidence>